<dbReference type="AlphaFoldDB" id="A0A5C6B8W9"/>
<dbReference type="FunFam" id="3.30.565.10:FF:000006">
    <property type="entry name" value="Sensor histidine kinase WalK"/>
    <property type="match status" value="1"/>
</dbReference>
<dbReference type="SUPFAM" id="SSF158472">
    <property type="entry name" value="HAMP domain-like"/>
    <property type="match status" value="1"/>
</dbReference>
<keyword evidence="6 11" id="KW-0812">Transmembrane</keyword>
<dbReference type="EC" id="2.7.13.3" evidence="3"/>
<evidence type="ECO:0000256" key="4">
    <source>
        <dbReference type="ARBA" id="ARBA00022553"/>
    </source>
</evidence>
<dbReference type="Gene3D" id="1.10.287.130">
    <property type="match status" value="1"/>
</dbReference>
<keyword evidence="10 11" id="KW-0472">Membrane</keyword>
<evidence type="ECO:0000256" key="7">
    <source>
        <dbReference type="ARBA" id="ARBA00022777"/>
    </source>
</evidence>
<comment type="subcellular location">
    <subcellularLocation>
        <location evidence="2">Membrane</location>
    </subcellularLocation>
</comment>
<gene>
    <name evidence="14" type="primary">czcS</name>
    <name evidence="14" type="ORF">Pla52n_09930</name>
</gene>
<dbReference type="SMART" id="SM00304">
    <property type="entry name" value="HAMP"/>
    <property type="match status" value="1"/>
</dbReference>
<dbReference type="PANTHER" id="PTHR45436:SF5">
    <property type="entry name" value="SENSOR HISTIDINE KINASE TRCS"/>
    <property type="match status" value="1"/>
</dbReference>
<dbReference type="Pfam" id="PF00512">
    <property type="entry name" value="HisKA"/>
    <property type="match status" value="1"/>
</dbReference>
<dbReference type="PANTHER" id="PTHR45436">
    <property type="entry name" value="SENSOR HISTIDINE KINASE YKOH"/>
    <property type="match status" value="1"/>
</dbReference>
<dbReference type="SUPFAM" id="SSF55874">
    <property type="entry name" value="ATPase domain of HSP90 chaperone/DNA topoisomerase II/histidine kinase"/>
    <property type="match status" value="1"/>
</dbReference>
<proteinExistence type="predicted"/>
<evidence type="ECO:0000313" key="15">
    <source>
        <dbReference type="Proteomes" id="UP000320176"/>
    </source>
</evidence>
<evidence type="ECO:0000256" key="11">
    <source>
        <dbReference type="SAM" id="Phobius"/>
    </source>
</evidence>
<dbReference type="PRINTS" id="PR00344">
    <property type="entry name" value="BCTRLSENSOR"/>
</dbReference>
<dbReference type="InterPro" id="IPR036097">
    <property type="entry name" value="HisK_dim/P_sf"/>
</dbReference>
<feature type="transmembrane region" description="Helical" evidence="11">
    <location>
        <begin position="160"/>
        <end position="183"/>
    </location>
</feature>
<evidence type="ECO:0000256" key="3">
    <source>
        <dbReference type="ARBA" id="ARBA00012438"/>
    </source>
</evidence>
<dbReference type="GO" id="GO:0005886">
    <property type="term" value="C:plasma membrane"/>
    <property type="evidence" value="ECO:0007669"/>
    <property type="project" value="TreeGrafter"/>
</dbReference>
<evidence type="ECO:0000256" key="9">
    <source>
        <dbReference type="ARBA" id="ARBA00023012"/>
    </source>
</evidence>
<dbReference type="Gene3D" id="6.10.340.10">
    <property type="match status" value="1"/>
</dbReference>
<evidence type="ECO:0000259" key="13">
    <source>
        <dbReference type="PROSITE" id="PS50885"/>
    </source>
</evidence>
<name>A0A5C6B8W9_9BACT</name>
<keyword evidence="4" id="KW-0597">Phosphoprotein</keyword>
<keyword evidence="8 11" id="KW-1133">Transmembrane helix</keyword>
<dbReference type="PROSITE" id="PS50885">
    <property type="entry name" value="HAMP"/>
    <property type="match status" value="1"/>
</dbReference>
<dbReference type="InterPro" id="IPR004358">
    <property type="entry name" value="Sig_transdc_His_kin-like_C"/>
</dbReference>
<accession>A0A5C6B8W9</accession>
<dbReference type="OrthoDB" id="9786919at2"/>
<dbReference type="CDD" id="cd06225">
    <property type="entry name" value="HAMP"/>
    <property type="match status" value="1"/>
</dbReference>
<dbReference type="SUPFAM" id="SSF47384">
    <property type="entry name" value="Homodimeric domain of signal transducing histidine kinase"/>
    <property type="match status" value="1"/>
</dbReference>
<dbReference type="PROSITE" id="PS50109">
    <property type="entry name" value="HIS_KIN"/>
    <property type="match status" value="1"/>
</dbReference>
<evidence type="ECO:0000256" key="1">
    <source>
        <dbReference type="ARBA" id="ARBA00000085"/>
    </source>
</evidence>
<feature type="transmembrane region" description="Helical" evidence="11">
    <location>
        <begin position="12"/>
        <end position="31"/>
    </location>
</feature>
<evidence type="ECO:0000256" key="10">
    <source>
        <dbReference type="ARBA" id="ARBA00023136"/>
    </source>
</evidence>
<dbReference type="Pfam" id="PF00672">
    <property type="entry name" value="HAMP"/>
    <property type="match status" value="1"/>
</dbReference>
<dbReference type="InterPro" id="IPR003660">
    <property type="entry name" value="HAMP_dom"/>
</dbReference>
<dbReference type="InterPro" id="IPR003594">
    <property type="entry name" value="HATPase_dom"/>
</dbReference>
<dbReference type="InterPro" id="IPR036890">
    <property type="entry name" value="HATPase_C_sf"/>
</dbReference>
<evidence type="ECO:0000256" key="8">
    <source>
        <dbReference type="ARBA" id="ARBA00022989"/>
    </source>
</evidence>
<evidence type="ECO:0000256" key="5">
    <source>
        <dbReference type="ARBA" id="ARBA00022679"/>
    </source>
</evidence>
<comment type="catalytic activity">
    <reaction evidence="1">
        <text>ATP + protein L-histidine = ADP + protein N-phospho-L-histidine.</text>
        <dbReference type="EC" id="2.7.13.3"/>
    </reaction>
</comment>
<dbReference type="CDD" id="cd00075">
    <property type="entry name" value="HATPase"/>
    <property type="match status" value="1"/>
</dbReference>
<dbReference type="SMART" id="SM00388">
    <property type="entry name" value="HisKA"/>
    <property type="match status" value="1"/>
</dbReference>
<keyword evidence="9" id="KW-0902">Two-component regulatory system</keyword>
<keyword evidence="5 14" id="KW-0808">Transferase</keyword>
<protein>
    <recommendedName>
        <fullName evidence="3">histidine kinase</fullName>
        <ecNumber evidence="3">2.7.13.3</ecNumber>
    </recommendedName>
</protein>
<dbReference type="CDD" id="cd00082">
    <property type="entry name" value="HisKA"/>
    <property type="match status" value="1"/>
</dbReference>
<keyword evidence="7" id="KW-0418">Kinase</keyword>
<dbReference type="GO" id="GO:0000155">
    <property type="term" value="F:phosphorelay sensor kinase activity"/>
    <property type="evidence" value="ECO:0007669"/>
    <property type="project" value="InterPro"/>
</dbReference>
<organism evidence="14 15">
    <name type="scientific">Stieleria varia</name>
    <dbReference type="NCBI Taxonomy" id="2528005"/>
    <lineage>
        <taxon>Bacteria</taxon>
        <taxon>Pseudomonadati</taxon>
        <taxon>Planctomycetota</taxon>
        <taxon>Planctomycetia</taxon>
        <taxon>Pirellulales</taxon>
        <taxon>Pirellulaceae</taxon>
        <taxon>Stieleria</taxon>
    </lineage>
</organism>
<feature type="domain" description="HAMP" evidence="13">
    <location>
        <begin position="184"/>
        <end position="237"/>
    </location>
</feature>
<comment type="caution">
    <text evidence="14">The sequence shown here is derived from an EMBL/GenBank/DDBJ whole genome shotgun (WGS) entry which is preliminary data.</text>
</comment>
<evidence type="ECO:0000256" key="6">
    <source>
        <dbReference type="ARBA" id="ARBA00022692"/>
    </source>
</evidence>
<dbReference type="SMART" id="SM00387">
    <property type="entry name" value="HATPase_c"/>
    <property type="match status" value="1"/>
</dbReference>
<feature type="domain" description="Histidine kinase" evidence="12">
    <location>
        <begin position="245"/>
        <end position="460"/>
    </location>
</feature>
<evidence type="ECO:0000313" key="14">
    <source>
        <dbReference type="EMBL" id="TWU08410.1"/>
    </source>
</evidence>
<reference evidence="14 15" key="1">
    <citation type="submission" date="2019-02" db="EMBL/GenBank/DDBJ databases">
        <title>Deep-cultivation of Planctomycetes and their phenomic and genomic characterization uncovers novel biology.</title>
        <authorList>
            <person name="Wiegand S."/>
            <person name="Jogler M."/>
            <person name="Boedeker C."/>
            <person name="Pinto D."/>
            <person name="Vollmers J."/>
            <person name="Rivas-Marin E."/>
            <person name="Kohn T."/>
            <person name="Peeters S.H."/>
            <person name="Heuer A."/>
            <person name="Rast P."/>
            <person name="Oberbeckmann S."/>
            <person name="Bunk B."/>
            <person name="Jeske O."/>
            <person name="Meyerdierks A."/>
            <person name="Storesund J.E."/>
            <person name="Kallscheuer N."/>
            <person name="Luecker S."/>
            <person name="Lage O.M."/>
            <person name="Pohl T."/>
            <person name="Merkel B.J."/>
            <person name="Hornburger P."/>
            <person name="Mueller R.-W."/>
            <person name="Bruemmer F."/>
            <person name="Labrenz M."/>
            <person name="Spormann A.M."/>
            <person name="Op Den Camp H."/>
            <person name="Overmann J."/>
            <person name="Amann R."/>
            <person name="Jetten M.S.M."/>
            <person name="Mascher T."/>
            <person name="Medema M.H."/>
            <person name="Devos D.P."/>
            <person name="Kaster A.-K."/>
            <person name="Ovreas L."/>
            <person name="Rohde M."/>
            <person name="Galperin M.Y."/>
            <person name="Jogler C."/>
        </authorList>
    </citation>
    <scope>NUCLEOTIDE SEQUENCE [LARGE SCALE GENOMIC DNA]</scope>
    <source>
        <strain evidence="14 15">Pla52n</strain>
    </source>
</reference>
<dbReference type="EMBL" id="SJPN01000001">
    <property type="protein sequence ID" value="TWU08410.1"/>
    <property type="molecule type" value="Genomic_DNA"/>
</dbReference>
<dbReference type="Proteomes" id="UP000320176">
    <property type="component" value="Unassembled WGS sequence"/>
</dbReference>
<dbReference type="Gene3D" id="3.30.565.10">
    <property type="entry name" value="Histidine kinase-like ATPase, C-terminal domain"/>
    <property type="match status" value="1"/>
</dbReference>
<keyword evidence="15" id="KW-1185">Reference proteome</keyword>
<sequence length="487" mass="54817">MKRFSIRVRLTLWYMLFFLLLLVAMGTLVLWRVHSHLVANADRSLTEEINELFDEMQLVSDREKMVEILDLRFSSHSHYHFQVLDHELKPIFTSRFLTHLDLPQATPPSQMRGAEYSDVQWPGLGRFRLVDMALRDSQSNPLLIRAISPRELIDRDFDSYLWMFATLGPIAVLAALLAGYLVAGHVLSPIKQIAEKARLISADRLHERLPVVCEFDELGELSMTLNKTFDRLEKSVESMKRFTSDAAHELRSPVSVLRAEAEIALRKPRTLEEYRSVVESTLAETVRLGTLVDQLLTLSRHDAGIERLQTDEVPAGALLGDVVTRFRVLAKQKSINLVSHEIPDCSINGHDVWLSQLFYNLIDNAVKFTPAGGMVEVQVTIEPDCVTFSVADTGVGIPEAHLPHVFERFYRADAAREHYRGTGLGLSICKSIVDAHDGTIEVSKNGDCGTVVTVRLPRMPEGDPADVVIFNPKLARGFDSQDEVRAL</sequence>
<dbReference type="InterPro" id="IPR050428">
    <property type="entry name" value="TCS_sensor_his_kinase"/>
</dbReference>
<dbReference type="InterPro" id="IPR005467">
    <property type="entry name" value="His_kinase_dom"/>
</dbReference>
<evidence type="ECO:0000259" key="12">
    <source>
        <dbReference type="PROSITE" id="PS50109"/>
    </source>
</evidence>
<dbReference type="RefSeq" id="WP_146518457.1">
    <property type="nucleotide sequence ID" value="NZ_CP151726.1"/>
</dbReference>
<dbReference type="InterPro" id="IPR003661">
    <property type="entry name" value="HisK_dim/P_dom"/>
</dbReference>
<evidence type="ECO:0000256" key="2">
    <source>
        <dbReference type="ARBA" id="ARBA00004370"/>
    </source>
</evidence>
<dbReference type="Pfam" id="PF02518">
    <property type="entry name" value="HATPase_c"/>
    <property type="match status" value="1"/>
</dbReference>